<dbReference type="AlphaFoldDB" id="A0A0R3MXV1"/>
<dbReference type="InterPro" id="IPR013216">
    <property type="entry name" value="Methyltransf_11"/>
</dbReference>
<dbReference type="Gene3D" id="3.40.50.150">
    <property type="entry name" value="Vaccinia Virus protein VP39"/>
    <property type="match status" value="1"/>
</dbReference>
<dbReference type="PANTHER" id="PTHR42912">
    <property type="entry name" value="METHYLTRANSFERASE"/>
    <property type="match status" value="1"/>
</dbReference>
<dbReference type="OrthoDB" id="5449367at2"/>
<dbReference type="Pfam" id="PF08241">
    <property type="entry name" value="Methyltransf_11"/>
    <property type="match status" value="1"/>
</dbReference>
<dbReference type="GO" id="GO:0008757">
    <property type="term" value="F:S-adenosylmethionine-dependent methyltransferase activity"/>
    <property type="evidence" value="ECO:0007669"/>
    <property type="project" value="InterPro"/>
</dbReference>
<feature type="domain" description="Methyltransferase type 11" evidence="1">
    <location>
        <begin position="58"/>
        <end position="150"/>
    </location>
</feature>
<dbReference type="CDD" id="cd02440">
    <property type="entry name" value="AdoMet_MTases"/>
    <property type="match status" value="1"/>
</dbReference>
<evidence type="ECO:0000313" key="2">
    <source>
        <dbReference type="EMBL" id="KRR24868.1"/>
    </source>
</evidence>
<accession>A0A0R3MXV1</accession>
<evidence type="ECO:0000259" key="1">
    <source>
        <dbReference type="Pfam" id="PF08241"/>
    </source>
</evidence>
<dbReference type="SUPFAM" id="SSF53335">
    <property type="entry name" value="S-adenosyl-L-methionine-dependent methyltransferases"/>
    <property type="match status" value="1"/>
</dbReference>
<organism evidence="2 3">
    <name type="scientific">Bradyrhizobium lablabi</name>
    <dbReference type="NCBI Taxonomy" id="722472"/>
    <lineage>
        <taxon>Bacteria</taxon>
        <taxon>Pseudomonadati</taxon>
        <taxon>Pseudomonadota</taxon>
        <taxon>Alphaproteobacteria</taxon>
        <taxon>Hyphomicrobiales</taxon>
        <taxon>Nitrobacteraceae</taxon>
        <taxon>Bradyrhizobium</taxon>
    </lineage>
</organism>
<reference evidence="2 3" key="1">
    <citation type="submission" date="2014-03" db="EMBL/GenBank/DDBJ databases">
        <title>Bradyrhizobium valentinum sp. nov., isolated from effective nodules of Lupinus mariae-josephae, a lupine endemic of basic-lime soils in Eastern Spain.</title>
        <authorList>
            <person name="Duran D."/>
            <person name="Rey L."/>
            <person name="Navarro A."/>
            <person name="Busquets A."/>
            <person name="Imperial J."/>
            <person name="Ruiz-Argueso T."/>
        </authorList>
    </citation>
    <scope>NUCLEOTIDE SEQUENCE [LARGE SCALE GENOMIC DNA]</scope>
    <source>
        <strain evidence="2 3">CCBAU 23086</strain>
    </source>
</reference>
<comment type="caution">
    <text evidence="2">The sequence shown here is derived from an EMBL/GenBank/DDBJ whole genome shotgun (WGS) entry which is preliminary data.</text>
</comment>
<gene>
    <name evidence="2" type="ORF">CQ14_05920</name>
</gene>
<evidence type="ECO:0000313" key="3">
    <source>
        <dbReference type="Proteomes" id="UP000051660"/>
    </source>
</evidence>
<dbReference type="PANTHER" id="PTHR42912:SF80">
    <property type="entry name" value="METHYLTRANSFERASE DOMAIN-CONTAINING PROTEIN"/>
    <property type="match status" value="1"/>
</dbReference>
<name>A0A0R3MXV1_9BRAD</name>
<dbReference type="InterPro" id="IPR050508">
    <property type="entry name" value="Methyltransf_Superfamily"/>
</dbReference>
<dbReference type="EMBL" id="LLYB01000060">
    <property type="protein sequence ID" value="KRR24868.1"/>
    <property type="molecule type" value="Genomic_DNA"/>
</dbReference>
<dbReference type="Proteomes" id="UP000051660">
    <property type="component" value="Unassembled WGS sequence"/>
</dbReference>
<sequence>MNDQTKAEFDAYSSTYDAAVNDAIAFSGLKVDYFTRVKADYLTDLITDHFGDALPSILDVGCGVGNFHPLLSDRVGSIAGVDVSKASIDQARERNPGVCYKSYSGERLPFDDKTFDVVFTVCVMHHVPPAQWPLFAAEMKRVLKPGGMVAVFEHNPRNPLTQRIVSNCVFDKNAVLLRSEKTRSLIQQAGFTDLIERFILSIPPSGRFLRSVDLLLGRLPFGAQYFIKATA</sequence>
<protein>
    <recommendedName>
        <fullName evidence="1">Methyltransferase type 11 domain-containing protein</fullName>
    </recommendedName>
</protein>
<dbReference type="InterPro" id="IPR029063">
    <property type="entry name" value="SAM-dependent_MTases_sf"/>
</dbReference>
<proteinExistence type="predicted"/>